<keyword evidence="7" id="KW-1185">Reference proteome</keyword>
<dbReference type="Gene3D" id="1.10.10.10">
    <property type="entry name" value="Winged helix-like DNA-binding domain superfamily/Winged helix DNA-binding domain"/>
    <property type="match status" value="1"/>
</dbReference>
<feature type="domain" description="HTH lysR-type" evidence="5">
    <location>
        <begin position="1"/>
        <end position="49"/>
    </location>
</feature>
<dbReference type="FunFam" id="1.10.10.10:FF:000001">
    <property type="entry name" value="LysR family transcriptional regulator"/>
    <property type="match status" value="1"/>
</dbReference>
<organism evidence="6 7">
    <name type="scientific">Candidatus Nephthysia bennettiae</name>
    <dbReference type="NCBI Taxonomy" id="3127016"/>
    <lineage>
        <taxon>Bacteria</taxon>
        <taxon>Bacillati</taxon>
        <taxon>Candidatus Dormiibacterota</taxon>
        <taxon>Candidatus Dormibacteria</taxon>
        <taxon>Candidatus Dormibacterales</taxon>
        <taxon>Candidatus Dormibacteraceae</taxon>
        <taxon>Candidatus Nephthysia</taxon>
    </lineage>
</organism>
<keyword evidence="3" id="KW-0238">DNA-binding</keyword>
<reference evidence="6" key="1">
    <citation type="submission" date="2020-10" db="EMBL/GenBank/DDBJ databases">
        <title>Ca. Dormibacterota MAGs.</title>
        <authorList>
            <person name="Montgomery K."/>
        </authorList>
    </citation>
    <scope>NUCLEOTIDE SEQUENCE [LARGE SCALE GENOMIC DNA]</scope>
    <source>
        <strain evidence="6">SC8812_S17_10</strain>
    </source>
</reference>
<accession>A0A934KDG6</accession>
<dbReference type="PRINTS" id="PR00039">
    <property type="entry name" value="HTHLYSR"/>
</dbReference>
<dbReference type="InterPro" id="IPR036388">
    <property type="entry name" value="WH-like_DNA-bd_sf"/>
</dbReference>
<dbReference type="SUPFAM" id="SSF53850">
    <property type="entry name" value="Periplasmic binding protein-like II"/>
    <property type="match status" value="1"/>
</dbReference>
<evidence type="ECO:0000256" key="1">
    <source>
        <dbReference type="ARBA" id="ARBA00009437"/>
    </source>
</evidence>
<evidence type="ECO:0000256" key="4">
    <source>
        <dbReference type="ARBA" id="ARBA00023163"/>
    </source>
</evidence>
<evidence type="ECO:0000313" key="7">
    <source>
        <dbReference type="Proteomes" id="UP000612893"/>
    </source>
</evidence>
<dbReference type="InterPro" id="IPR005119">
    <property type="entry name" value="LysR_subst-bd"/>
</dbReference>
<dbReference type="InterPro" id="IPR036390">
    <property type="entry name" value="WH_DNA-bd_sf"/>
</dbReference>
<dbReference type="EMBL" id="JAEKNR010000240">
    <property type="protein sequence ID" value="MBJ7601291.1"/>
    <property type="molecule type" value="Genomic_DNA"/>
</dbReference>
<comment type="similarity">
    <text evidence="1">Belongs to the LysR transcriptional regulatory family.</text>
</comment>
<dbReference type="GO" id="GO:0003700">
    <property type="term" value="F:DNA-binding transcription factor activity"/>
    <property type="evidence" value="ECO:0007669"/>
    <property type="project" value="InterPro"/>
</dbReference>
<dbReference type="CDD" id="cd08414">
    <property type="entry name" value="PBP2_LTTR_aromatics_like"/>
    <property type="match status" value="1"/>
</dbReference>
<evidence type="ECO:0000256" key="3">
    <source>
        <dbReference type="ARBA" id="ARBA00023125"/>
    </source>
</evidence>
<dbReference type="PANTHER" id="PTHR30346:SF0">
    <property type="entry name" value="HCA OPERON TRANSCRIPTIONAL ACTIVATOR HCAR"/>
    <property type="match status" value="1"/>
</dbReference>
<dbReference type="Pfam" id="PF00126">
    <property type="entry name" value="HTH_1"/>
    <property type="match status" value="1"/>
</dbReference>
<dbReference type="InterPro" id="IPR000847">
    <property type="entry name" value="LysR_HTH_N"/>
</dbReference>
<name>A0A934KDG6_9BACT</name>
<dbReference type="SUPFAM" id="SSF46785">
    <property type="entry name" value="Winged helix' DNA-binding domain"/>
    <property type="match status" value="1"/>
</dbReference>
<dbReference type="Pfam" id="PF03466">
    <property type="entry name" value="LysR_substrate"/>
    <property type="match status" value="1"/>
</dbReference>
<dbReference type="Gene3D" id="3.40.190.10">
    <property type="entry name" value="Periplasmic binding protein-like II"/>
    <property type="match status" value="2"/>
</dbReference>
<dbReference type="GO" id="GO:0003677">
    <property type="term" value="F:DNA binding"/>
    <property type="evidence" value="ECO:0007669"/>
    <property type="project" value="UniProtKB-KW"/>
</dbReference>
<protein>
    <submittedName>
        <fullName evidence="6">LysR family transcriptional regulator</fullName>
    </submittedName>
</protein>
<dbReference type="Proteomes" id="UP000612893">
    <property type="component" value="Unassembled WGS sequence"/>
</dbReference>
<sequence length="287" mass="30998">MTVAEELHFGRAAAILHIAQPPLSQQIKALEAELGVKLFWRSSRRVELTGAGVAFLDGARRTLAEAGEAARSARAAAGGERATIVVGFVDSSVYSFLPDILRAFMASHPTVRVKTRALTSAQQIDALERGDIQVGILRPARASSRIVVQELGREALVVALTRGHPLTGLDRVQIKDLQGEPLVFFQRELVPSVYDLIMGMFHRAGQMPHIVQEAGEQHTLIALVAAGIGYSITAEGLQDWGTRDVVYRPLAHPAAWVAMNIASKRSSHSEPVASFIDSAMATVAARR</sequence>
<dbReference type="GO" id="GO:0032993">
    <property type="term" value="C:protein-DNA complex"/>
    <property type="evidence" value="ECO:0007669"/>
    <property type="project" value="TreeGrafter"/>
</dbReference>
<dbReference type="PROSITE" id="PS50931">
    <property type="entry name" value="HTH_LYSR"/>
    <property type="match status" value="1"/>
</dbReference>
<dbReference type="AlphaFoldDB" id="A0A934KDG6"/>
<keyword evidence="4" id="KW-0804">Transcription</keyword>
<evidence type="ECO:0000313" key="6">
    <source>
        <dbReference type="EMBL" id="MBJ7601291.1"/>
    </source>
</evidence>
<evidence type="ECO:0000256" key="2">
    <source>
        <dbReference type="ARBA" id="ARBA00023015"/>
    </source>
</evidence>
<evidence type="ECO:0000259" key="5">
    <source>
        <dbReference type="PROSITE" id="PS50931"/>
    </source>
</evidence>
<dbReference type="PANTHER" id="PTHR30346">
    <property type="entry name" value="TRANSCRIPTIONAL DUAL REGULATOR HCAR-RELATED"/>
    <property type="match status" value="1"/>
</dbReference>
<gene>
    <name evidence="6" type="ORF">JF922_24860</name>
</gene>
<comment type="caution">
    <text evidence="6">The sequence shown here is derived from an EMBL/GenBank/DDBJ whole genome shotgun (WGS) entry which is preliminary data.</text>
</comment>
<keyword evidence="2" id="KW-0805">Transcription regulation</keyword>
<proteinExistence type="inferred from homology"/>